<protein>
    <submittedName>
        <fullName evidence="1">Uncharacterized protein</fullName>
    </submittedName>
</protein>
<reference evidence="1" key="1">
    <citation type="submission" date="2023-10" db="EMBL/GenBank/DDBJ databases">
        <authorList>
            <person name="Rodriguez Cubillos JULIANA M."/>
            <person name="De Vega J."/>
        </authorList>
    </citation>
    <scope>NUCLEOTIDE SEQUENCE</scope>
</reference>
<name>A0ACB0IMJ2_TRIPR</name>
<keyword evidence="2" id="KW-1185">Reference proteome</keyword>
<sequence length="271" mass="30199">MSNVPPLIIPSQNPPIHDQSTTTSNTDPCVIHHSDNPATVLVTPLLTVDNYGSWSRAVTMALRAKNKFGFVDGTLTCPKKADDISKWRRCNDMVASWILNLVSTEIRPSILYAETAAQIWTDLKDRLSQSNALKIYQLKQSISALKQEGMSVSLYFTQLKSLWNELHSIAPINPCICALQASKVQHRTQGKRQRPYGENWNKYDHIIATCYQIHGFPNKPPKKSEPPSSTSATQLSSAQYQKLLSHLAKEDTMGSSVNFAGPSNEEDDWSG</sequence>
<accession>A0ACB0IMJ2</accession>
<evidence type="ECO:0000313" key="1">
    <source>
        <dbReference type="EMBL" id="CAJ2633189.1"/>
    </source>
</evidence>
<evidence type="ECO:0000313" key="2">
    <source>
        <dbReference type="Proteomes" id="UP001177021"/>
    </source>
</evidence>
<gene>
    <name evidence="1" type="ORF">MILVUS5_LOCUS4332</name>
</gene>
<proteinExistence type="predicted"/>
<dbReference type="EMBL" id="CASHSV030000001">
    <property type="protein sequence ID" value="CAJ2633189.1"/>
    <property type="molecule type" value="Genomic_DNA"/>
</dbReference>
<comment type="caution">
    <text evidence="1">The sequence shown here is derived from an EMBL/GenBank/DDBJ whole genome shotgun (WGS) entry which is preliminary data.</text>
</comment>
<dbReference type="Proteomes" id="UP001177021">
    <property type="component" value="Unassembled WGS sequence"/>
</dbReference>
<organism evidence="1 2">
    <name type="scientific">Trifolium pratense</name>
    <name type="common">Red clover</name>
    <dbReference type="NCBI Taxonomy" id="57577"/>
    <lineage>
        <taxon>Eukaryota</taxon>
        <taxon>Viridiplantae</taxon>
        <taxon>Streptophyta</taxon>
        <taxon>Embryophyta</taxon>
        <taxon>Tracheophyta</taxon>
        <taxon>Spermatophyta</taxon>
        <taxon>Magnoliopsida</taxon>
        <taxon>eudicotyledons</taxon>
        <taxon>Gunneridae</taxon>
        <taxon>Pentapetalae</taxon>
        <taxon>rosids</taxon>
        <taxon>fabids</taxon>
        <taxon>Fabales</taxon>
        <taxon>Fabaceae</taxon>
        <taxon>Papilionoideae</taxon>
        <taxon>50 kb inversion clade</taxon>
        <taxon>NPAAA clade</taxon>
        <taxon>Hologalegina</taxon>
        <taxon>IRL clade</taxon>
        <taxon>Trifolieae</taxon>
        <taxon>Trifolium</taxon>
    </lineage>
</organism>